<evidence type="ECO:0000313" key="2">
    <source>
        <dbReference type="Proteomes" id="UP000002640"/>
    </source>
</evidence>
<dbReference type="GeneID" id="20657286"/>
<sequence>LAAFNGKGFAMWKDKLLTHGNHIDQLYKRKQLEKALPSVHVLMVDFPHGSPEKPPSLPGDSDLIDKEKNIMAWNVMDWERGRGDLQNLLNQVLPNSFLSTLSDLVSNLDPCEVMKDLEKNYGQGDAAGLLELTRAWSRLARSQWRDLRTLFAPAEESAQ</sequence>
<gene>
    <name evidence="1" type="ORF">PHYSODRAFT_496271</name>
</gene>
<dbReference type="RefSeq" id="XP_009525234.1">
    <property type="nucleotide sequence ID" value="XM_009526939.1"/>
</dbReference>
<dbReference type="AlphaFoldDB" id="G4Z7Y2"/>
<keyword evidence="2" id="KW-1185">Reference proteome</keyword>
<dbReference type="KEGG" id="psoj:PHYSODRAFT_496271"/>
<organism evidence="1 2">
    <name type="scientific">Phytophthora sojae (strain P6497)</name>
    <name type="common">Soybean stem and root rot agent</name>
    <name type="synonym">Phytophthora megasperma f. sp. glycines</name>
    <dbReference type="NCBI Taxonomy" id="1094619"/>
    <lineage>
        <taxon>Eukaryota</taxon>
        <taxon>Sar</taxon>
        <taxon>Stramenopiles</taxon>
        <taxon>Oomycota</taxon>
        <taxon>Peronosporomycetes</taxon>
        <taxon>Peronosporales</taxon>
        <taxon>Peronosporaceae</taxon>
        <taxon>Phytophthora</taxon>
    </lineage>
</organism>
<dbReference type="InParanoid" id="G4Z7Y2"/>
<protein>
    <submittedName>
        <fullName evidence="1">Uncharacterized protein</fullName>
    </submittedName>
</protein>
<proteinExistence type="predicted"/>
<evidence type="ECO:0000313" key="1">
    <source>
        <dbReference type="EMBL" id="EGZ22517.1"/>
    </source>
</evidence>
<reference evidence="1 2" key="1">
    <citation type="journal article" date="2006" name="Science">
        <title>Phytophthora genome sequences uncover evolutionary origins and mechanisms of pathogenesis.</title>
        <authorList>
            <person name="Tyler B.M."/>
            <person name="Tripathy S."/>
            <person name="Zhang X."/>
            <person name="Dehal P."/>
            <person name="Jiang R.H."/>
            <person name="Aerts A."/>
            <person name="Arredondo F.D."/>
            <person name="Baxter L."/>
            <person name="Bensasson D."/>
            <person name="Beynon J.L."/>
            <person name="Chapman J."/>
            <person name="Damasceno C.M."/>
            <person name="Dorrance A.E."/>
            <person name="Dou D."/>
            <person name="Dickerman A.W."/>
            <person name="Dubchak I.L."/>
            <person name="Garbelotto M."/>
            <person name="Gijzen M."/>
            <person name="Gordon S.G."/>
            <person name="Govers F."/>
            <person name="Grunwald N.J."/>
            <person name="Huang W."/>
            <person name="Ivors K.L."/>
            <person name="Jones R.W."/>
            <person name="Kamoun S."/>
            <person name="Krampis K."/>
            <person name="Lamour K.H."/>
            <person name="Lee M.K."/>
            <person name="McDonald W.H."/>
            <person name="Medina M."/>
            <person name="Meijer H.J."/>
            <person name="Nordberg E.K."/>
            <person name="Maclean D.J."/>
            <person name="Ospina-Giraldo M.D."/>
            <person name="Morris P.F."/>
            <person name="Phuntumart V."/>
            <person name="Putnam N.H."/>
            <person name="Rash S."/>
            <person name="Rose J.K."/>
            <person name="Sakihama Y."/>
            <person name="Salamov A.A."/>
            <person name="Savidor A."/>
            <person name="Scheuring C.F."/>
            <person name="Smith B.M."/>
            <person name="Sobral B.W."/>
            <person name="Terry A."/>
            <person name="Torto-Alalibo T.A."/>
            <person name="Win J."/>
            <person name="Xu Z."/>
            <person name="Zhang H."/>
            <person name="Grigoriev I.V."/>
            <person name="Rokhsar D.S."/>
            <person name="Boore J.L."/>
        </authorList>
    </citation>
    <scope>NUCLEOTIDE SEQUENCE [LARGE SCALE GENOMIC DNA]</scope>
    <source>
        <strain evidence="1 2">P6497</strain>
    </source>
</reference>
<dbReference type="EMBL" id="JH159153">
    <property type="protein sequence ID" value="EGZ22517.1"/>
    <property type="molecule type" value="Genomic_DNA"/>
</dbReference>
<accession>G4Z7Y2</accession>
<name>G4Z7Y2_PHYSP</name>
<feature type="non-terminal residue" evidence="1">
    <location>
        <position position="1"/>
    </location>
</feature>
<dbReference type="Proteomes" id="UP000002640">
    <property type="component" value="Unassembled WGS sequence"/>
</dbReference>